<evidence type="ECO:0000313" key="2">
    <source>
        <dbReference type="Proteomes" id="UP000004621"/>
    </source>
</evidence>
<sequence length="45" mass="4701">MIIDDDVFRIGEKGAVAVLAVADVAVIVGDDGTVLTAFKRPSENI</sequence>
<dbReference type="EMBL" id="ACEO02000006">
    <property type="protein sequence ID" value="EFC52065.1"/>
    <property type="molecule type" value="Genomic_DNA"/>
</dbReference>
<protein>
    <submittedName>
        <fullName evidence="1">Uncharacterized protein</fullName>
    </submittedName>
</protein>
<evidence type="ECO:0000313" key="1">
    <source>
        <dbReference type="EMBL" id="EFC52065.1"/>
    </source>
</evidence>
<gene>
    <name evidence="1" type="ORF">NEISUBOT_04469</name>
</gene>
<organism evidence="1 2">
    <name type="scientific">Neisseria subflava NJ9703</name>
    <dbReference type="NCBI Taxonomy" id="546268"/>
    <lineage>
        <taxon>Bacteria</taxon>
        <taxon>Pseudomonadati</taxon>
        <taxon>Pseudomonadota</taxon>
        <taxon>Betaproteobacteria</taxon>
        <taxon>Neisseriales</taxon>
        <taxon>Neisseriaceae</taxon>
        <taxon>Neisseria</taxon>
    </lineage>
</organism>
<reference evidence="1 2" key="1">
    <citation type="submission" date="2010-01" db="EMBL/GenBank/DDBJ databases">
        <authorList>
            <person name="Weinstock G."/>
            <person name="Sodergren E."/>
            <person name="Clifton S."/>
            <person name="Fulton L."/>
            <person name="Fulton B."/>
            <person name="Courtney L."/>
            <person name="Fronick C."/>
            <person name="Harrison M."/>
            <person name="Strong C."/>
            <person name="Farmer C."/>
            <person name="Delahaunty K."/>
            <person name="Markovic C."/>
            <person name="Hall O."/>
            <person name="Minx P."/>
            <person name="Tomlinson C."/>
            <person name="Mitreva M."/>
            <person name="Nelson J."/>
            <person name="Hou S."/>
            <person name="Wollam A."/>
            <person name="Pepin K.H."/>
            <person name="Johnson M."/>
            <person name="Bhonagiri V."/>
            <person name="Nash W.E."/>
            <person name="Warren W."/>
            <person name="Chinwalla A."/>
            <person name="Mardis E.R."/>
            <person name="Wilson R.K."/>
        </authorList>
    </citation>
    <scope>NUCLEOTIDE SEQUENCE [LARGE SCALE GENOMIC DNA]</scope>
    <source>
        <strain evidence="1 2">NJ9703</strain>
    </source>
</reference>
<dbReference type="AlphaFoldDB" id="A0A9W5IQX1"/>
<accession>A0A9W5IQX1</accession>
<name>A0A9W5IQX1_NEISU</name>
<proteinExistence type="predicted"/>
<comment type="caution">
    <text evidence="1">The sequence shown here is derived from an EMBL/GenBank/DDBJ whole genome shotgun (WGS) entry which is preliminary data.</text>
</comment>
<dbReference type="Proteomes" id="UP000004621">
    <property type="component" value="Unassembled WGS sequence"/>
</dbReference>